<name>A0A915DFM0_9BILA</name>
<accession>A0A915DFM0</accession>
<evidence type="ECO:0000313" key="1">
    <source>
        <dbReference type="Proteomes" id="UP000887574"/>
    </source>
</evidence>
<sequence>MVQKQTTVQGNVFCKFVPYNENLPHNHAVNPMAVPVLLAHCDVSGSMVDLLRKTSVWEDRTKNFAEAAHRRLQDAIGVDHSTVGGLLQDLKLIQRNHDKHYEDYLGGILLQKSKRFTMRPMQRSRQKYCSTLIQI</sequence>
<proteinExistence type="predicted"/>
<reference evidence="2" key="1">
    <citation type="submission" date="2022-11" db="UniProtKB">
        <authorList>
            <consortium name="WormBaseParasite"/>
        </authorList>
    </citation>
    <scope>IDENTIFICATION</scope>
</reference>
<keyword evidence="1" id="KW-1185">Reference proteome</keyword>
<dbReference type="WBParaSite" id="jg19370">
    <property type="protein sequence ID" value="jg19370"/>
    <property type="gene ID" value="jg19370"/>
</dbReference>
<protein>
    <submittedName>
        <fullName evidence="2">Uncharacterized protein</fullName>
    </submittedName>
</protein>
<dbReference type="AlphaFoldDB" id="A0A915DFM0"/>
<evidence type="ECO:0000313" key="2">
    <source>
        <dbReference type="WBParaSite" id="jg19370"/>
    </source>
</evidence>
<dbReference type="Proteomes" id="UP000887574">
    <property type="component" value="Unplaced"/>
</dbReference>
<organism evidence="1 2">
    <name type="scientific">Ditylenchus dipsaci</name>
    <dbReference type="NCBI Taxonomy" id="166011"/>
    <lineage>
        <taxon>Eukaryota</taxon>
        <taxon>Metazoa</taxon>
        <taxon>Ecdysozoa</taxon>
        <taxon>Nematoda</taxon>
        <taxon>Chromadorea</taxon>
        <taxon>Rhabditida</taxon>
        <taxon>Tylenchina</taxon>
        <taxon>Tylenchomorpha</taxon>
        <taxon>Sphaerularioidea</taxon>
        <taxon>Anguinidae</taxon>
        <taxon>Anguininae</taxon>
        <taxon>Ditylenchus</taxon>
    </lineage>
</organism>